<protein>
    <submittedName>
        <fullName evidence="1">Putative ubiquinol-cytochrome-c reductase cytochrome c1</fullName>
    </submittedName>
</protein>
<dbReference type="AlphaFoldDB" id="A0A066XNY0"/>
<keyword evidence="2" id="KW-1185">Reference proteome</keyword>
<reference evidence="2" key="1">
    <citation type="journal article" date="2014" name="Genome Announc.">
        <title>Draft genome sequence of Colletotrichum sublineola, a destructive pathogen of cultivated sorghum.</title>
        <authorList>
            <person name="Baroncelli R."/>
            <person name="Sanz-Martin J.M."/>
            <person name="Rech G.E."/>
            <person name="Sukno S.A."/>
            <person name="Thon M.R."/>
        </authorList>
    </citation>
    <scope>NUCLEOTIDE SEQUENCE [LARGE SCALE GENOMIC DNA]</scope>
    <source>
        <strain evidence="2">TX430BB</strain>
    </source>
</reference>
<comment type="caution">
    <text evidence="1">The sequence shown here is derived from an EMBL/GenBank/DDBJ whole genome shotgun (WGS) entry which is preliminary data.</text>
</comment>
<gene>
    <name evidence="1" type="ORF">CSUB01_01218</name>
</gene>
<organism evidence="1 2">
    <name type="scientific">Colletotrichum sublineola</name>
    <name type="common">Sorghum anthracnose fungus</name>
    <dbReference type="NCBI Taxonomy" id="1173701"/>
    <lineage>
        <taxon>Eukaryota</taxon>
        <taxon>Fungi</taxon>
        <taxon>Dikarya</taxon>
        <taxon>Ascomycota</taxon>
        <taxon>Pezizomycotina</taxon>
        <taxon>Sordariomycetes</taxon>
        <taxon>Hypocreomycetidae</taxon>
        <taxon>Glomerellales</taxon>
        <taxon>Glomerellaceae</taxon>
        <taxon>Colletotrichum</taxon>
        <taxon>Colletotrichum graminicola species complex</taxon>
    </lineage>
</organism>
<dbReference type="EMBL" id="JMSE01000785">
    <property type="protein sequence ID" value="KDN67690.1"/>
    <property type="molecule type" value="Genomic_DNA"/>
</dbReference>
<evidence type="ECO:0000313" key="2">
    <source>
        <dbReference type="Proteomes" id="UP000027238"/>
    </source>
</evidence>
<dbReference type="HOGENOM" id="CLU_033910_2_0_1"/>
<dbReference type="OrthoDB" id="5324651at2759"/>
<dbReference type="eggNOG" id="ENOG502SHBR">
    <property type="taxonomic scope" value="Eukaryota"/>
</dbReference>
<dbReference type="STRING" id="1173701.A0A066XNY0"/>
<name>A0A066XNY0_COLSU</name>
<proteinExistence type="predicted"/>
<sequence>MKSEPDEIEVYLGLSSVFWGPESKIRRPKVIESRLRLCKQSPTHNPSAFALIKKYQLKPVVTVCKRLLKAGVFENEQMASAHFAGMDHPNAQNTAENEDIKNEGIENKKDVMATVNCTSHTDINGDRGHCQSHEVDRIVSSSTDERPRVVAAINARLQEMPPTATPPIQLHLAGFLSVSSHPQINSACLPYKAQHTLLVRTQGILENACFKYAIHKMPRVLQSRRWVVPECGELHVWVRILKYEAEVRFKKEVVPHPHPSWDSFFQSIGNLRHKAVHREQLTGSDIESYLRDAQNFARLLRDDEGAETLAKLRKETRDCLEKFESFKKNISRTFQAKMDEINTRRAELDTLERQAKQDLVQEDITIQTWLGSDLKETVVIAEVPQAKEEAKDTDDHDECKTPVGFFASLWYLIMWCRRFPPRLEREHIN</sequence>
<dbReference type="OMA" id="QACFDFA"/>
<evidence type="ECO:0000313" key="1">
    <source>
        <dbReference type="EMBL" id="KDN67690.1"/>
    </source>
</evidence>
<accession>A0A066XNY0</accession>
<dbReference type="Proteomes" id="UP000027238">
    <property type="component" value="Unassembled WGS sequence"/>
</dbReference>